<evidence type="ECO:0000313" key="1">
    <source>
        <dbReference type="EMBL" id="MBT1072771.1"/>
    </source>
</evidence>
<comment type="caution">
    <text evidence="1">The sequence shown here is derived from an EMBL/GenBank/DDBJ whole genome shotgun (WGS) entry which is preliminary data.</text>
</comment>
<organism evidence="1 2">
    <name type="scientific">Pelotalea chapellei</name>
    <dbReference type="NCBI Taxonomy" id="44671"/>
    <lineage>
        <taxon>Bacteria</taxon>
        <taxon>Pseudomonadati</taxon>
        <taxon>Thermodesulfobacteriota</taxon>
        <taxon>Desulfuromonadia</taxon>
        <taxon>Geobacterales</taxon>
        <taxon>Geobacteraceae</taxon>
        <taxon>Pelotalea</taxon>
    </lineage>
</organism>
<keyword evidence="2" id="KW-1185">Reference proteome</keyword>
<accession>A0ABS5UAU7</accession>
<dbReference type="Proteomes" id="UP000784128">
    <property type="component" value="Unassembled WGS sequence"/>
</dbReference>
<dbReference type="RefSeq" id="WP_214300292.1">
    <property type="nucleotide sequence ID" value="NZ_JAHDYS010000013.1"/>
</dbReference>
<dbReference type="NCBIfam" id="TIGR02270">
    <property type="entry name" value="TIGR02270 family protein"/>
    <property type="match status" value="1"/>
</dbReference>
<sequence length="417" mass="45081">MNQLTTSIISQFVAEAAFLWVLRSRLVDAPHFSLQDLAQLDERLEAHLDGLRVAGEAGWGICRDALDGQYAETFFPAAVLAFESGDKDRIQVVIESLNNDPACAKALISALGWLTYEQAAPLIEKLLTDQSAYLRYIGIAACAIHRHDPGQHLNKAACHVYPLLIARALQAYGELGRSCELDNYNLPNLLADSDNGIRFAAAWSASIAGIPAAVETLKSFAATEAPYSVKALNTALRQMEQTAAITWQKQLADSPATIRLATIGAGVIGDTILVPWLIEQMKTPQLARIAGEAFTLITGIDNELDEMKGAQLEGFTAGPNDDAKDDNVALDADENLPWPNAGLIAAWWDNNKGNYPSGTRYLLGKTVTVDHLRQVLKTGLQRQRSAAALELAILQPGRPLFDVRARGCRQLAAGGSA</sequence>
<proteinExistence type="predicted"/>
<reference evidence="1 2" key="1">
    <citation type="submission" date="2021-05" db="EMBL/GenBank/DDBJ databases">
        <title>The draft genome of Geobacter chapellei DSM 13688.</title>
        <authorList>
            <person name="Xu Z."/>
            <person name="Masuda Y."/>
            <person name="Itoh H."/>
            <person name="Senoo K."/>
        </authorList>
    </citation>
    <scope>NUCLEOTIDE SEQUENCE [LARGE SCALE GENOMIC DNA]</scope>
    <source>
        <strain evidence="1 2">DSM 13688</strain>
    </source>
</reference>
<protein>
    <submittedName>
        <fullName evidence="1">TIGR02270 family protein</fullName>
    </submittedName>
</protein>
<dbReference type="InterPro" id="IPR011989">
    <property type="entry name" value="ARM-like"/>
</dbReference>
<dbReference type="InterPro" id="IPR011959">
    <property type="entry name" value="CHP02270"/>
</dbReference>
<dbReference type="EMBL" id="JAHDYS010000013">
    <property type="protein sequence ID" value="MBT1072771.1"/>
    <property type="molecule type" value="Genomic_DNA"/>
</dbReference>
<dbReference type="SUPFAM" id="SSF48371">
    <property type="entry name" value="ARM repeat"/>
    <property type="match status" value="1"/>
</dbReference>
<dbReference type="InterPro" id="IPR016024">
    <property type="entry name" value="ARM-type_fold"/>
</dbReference>
<dbReference type="Gene3D" id="1.25.10.10">
    <property type="entry name" value="Leucine-rich Repeat Variant"/>
    <property type="match status" value="1"/>
</dbReference>
<gene>
    <name evidence="1" type="ORF">KJB30_13325</name>
</gene>
<name>A0ABS5UAU7_9BACT</name>
<evidence type="ECO:0000313" key="2">
    <source>
        <dbReference type="Proteomes" id="UP000784128"/>
    </source>
</evidence>